<dbReference type="PANTHER" id="PTHR10183">
    <property type="entry name" value="CALPAIN"/>
    <property type="match status" value="1"/>
</dbReference>
<keyword evidence="3 6" id="KW-0378">Hydrolase</keyword>
<dbReference type="SUPFAM" id="SSF54001">
    <property type="entry name" value="Cysteine proteinases"/>
    <property type="match status" value="1"/>
</dbReference>
<evidence type="ECO:0000313" key="11">
    <source>
        <dbReference type="Proteomes" id="UP001150879"/>
    </source>
</evidence>
<sequence>MEFDDEMGYAVAGPGSSRSNSRPPRPRCQAPQESVKQFWEQFNTKYPGKVYTVLPDNPYARTRAKRVQSGRIQGHEAVKSYEQAREECQKSVDRIVKECERVNQKYSDPHFDIELDLKSGRRHYLDGLDKPNTEMRPRGVKRVTEIFENPQFFVNGPTASDVRQGYDGDCWLMAALCTMGNKEELIQKICVTRNEDVGIYGFVFHRDGEWQQCIVDDKLYLRAADYDESVDERPLWDDITRTDTEEEYRRVWQTGSRALYFAQCVDDNETWLPLLEKAFAKAHGDYSAIEGGFVGEAIEDLTGGVTSEVLSSNILNKDRFWTEELMKVNQEFLFGCGTGMFSNWLDPHYRGPPRDRKGIAEGHSYSIMEAREIDGHRLLRLRNPWGRKEWHGAWGDGSKEWTPEWMKVLGHQFGNDGFFWISYKDLLRKYQHFDRTRLFGLEWTITQQWTTLNVPWSADYHSTKFMMDVTKSGPVVIVLSQLDTRYFKGLAGEYSFVLKFRLQKVGEQDYLVRSHSSHFMGRSVNAEINLEPGHYHVLMKITAFRHEDVASTEETVRQVAATRREKLVQVGLSYDLAHAKGMVGETDQEKREQEAFKALERRKLREEIKKNMQKNWIRKQKMDAREERMEARRMNRTPSSSSYFHNSDRDSVPSQILAEKPVEESPVDAASISSETSDRRVNGSVPIIHVNGGKGLHARHASSGWRRGPDSPRPSLDTRVATEALDPIDLEILEGFEFDSDLDMPPDEEMKNHPPSTDRDGPPVDPWNAVCVVGLRVYSKDPMLTLQVVRPVPEDDTEAPLDRDDPAASATTFQRNPYSWRDSWSNQLPI</sequence>
<feature type="region of interest" description="Disordered" evidence="8">
    <location>
        <begin position="790"/>
        <end position="814"/>
    </location>
</feature>
<keyword evidence="11" id="KW-1185">Reference proteome</keyword>
<proteinExistence type="inferred from homology"/>
<evidence type="ECO:0000256" key="7">
    <source>
        <dbReference type="SAM" id="Coils"/>
    </source>
</evidence>
<feature type="compositionally biased region" description="Low complexity" evidence="8">
    <location>
        <begin position="13"/>
        <end position="22"/>
    </location>
</feature>
<dbReference type="EMBL" id="JAPQKP010000005">
    <property type="protein sequence ID" value="KAJ5189344.1"/>
    <property type="molecule type" value="Genomic_DNA"/>
</dbReference>
<protein>
    <recommendedName>
        <fullName evidence="9">Calpain catalytic domain-containing protein</fullName>
    </recommendedName>
</protein>
<comment type="caution">
    <text evidence="10">The sequence shown here is derived from an EMBL/GenBank/DDBJ whole genome shotgun (WGS) entry which is preliminary data.</text>
</comment>
<dbReference type="PRINTS" id="PR00704">
    <property type="entry name" value="CALPAIN"/>
</dbReference>
<feature type="region of interest" description="Disordered" evidence="8">
    <location>
        <begin position="1"/>
        <end position="33"/>
    </location>
</feature>
<dbReference type="Gene3D" id="3.90.70.10">
    <property type="entry name" value="Cysteine proteinases"/>
    <property type="match status" value="1"/>
</dbReference>
<dbReference type="Proteomes" id="UP001150879">
    <property type="component" value="Unassembled WGS sequence"/>
</dbReference>
<dbReference type="Pfam" id="PF00648">
    <property type="entry name" value="Peptidase_C2"/>
    <property type="match status" value="2"/>
</dbReference>
<feature type="active site" evidence="5 6">
    <location>
        <position position="363"/>
    </location>
</feature>
<feature type="active site" evidence="5 6">
    <location>
        <position position="170"/>
    </location>
</feature>
<dbReference type="GO" id="GO:0006508">
    <property type="term" value="P:proteolysis"/>
    <property type="evidence" value="ECO:0007669"/>
    <property type="project" value="UniProtKB-KW"/>
</dbReference>
<reference evidence="10" key="2">
    <citation type="journal article" date="2023" name="IMA Fungus">
        <title>Comparative genomic study of the Penicillium genus elucidates a diverse pangenome and 15 lateral gene transfer events.</title>
        <authorList>
            <person name="Petersen C."/>
            <person name="Sorensen T."/>
            <person name="Nielsen M.R."/>
            <person name="Sondergaard T.E."/>
            <person name="Sorensen J.L."/>
            <person name="Fitzpatrick D.A."/>
            <person name="Frisvad J.C."/>
            <person name="Nielsen K.L."/>
        </authorList>
    </citation>
    <scope>NUCLEOTIDE SEQUENCE</scope>
    <source>
        <strain evidence="10">IBT 16849</strain>
    </source>
</reference>
<dbReference type="PROSITE" id="PS50203">
    <property type="entry name" value="CALPAIN_CAT"/>
    <property type="match status" value="1"/>
</dbReference>
<feature type="compositionally biased region" description="Polar residues" evidence="8">
    <location>
        <begin position="636"/>
        <end position="645"/>
    </location>
</feature>
<dbReference type="InterPro" id="IPR038765">
    <property type="entry name" value="Papain-like_cys_pep_sf"/>
</dbReference>
<evidence type="ECO:0000256" key="2">
    <source>
        <dbReference type="ARBA" id="ARBA00022670"/>
    </source>
</evidence>
<feature type="compositionally biased region" description="Basic and acidic residues" evidence="8">
    <location>
        <begin position="748"/>
        <end position="762"/>
    </location>
</feature>
<dbReference type="SMART" id="SM00230">
    <property type="entry name" value="CysPc"/>
    <property type="match status" value="1"/>
</dbReference>
<evidence type="ECO:0000313" key="10">
    <source>
        <dbReference type="EMBL" id="KAJ5189344.1"/>
    </source>
</evidence>
<feature type="coiled-coil region" evidence="7">
    <location>
        <begin position="78"/>
        <end position="105"/>
    </location>
</feature>
<evidence type="ECO:0000256" key="3">
    <source>
        <dbReference type="ARBA" id="ARBA00022801"/>
    </source>
</evidence>
<dbReference type="AlphaFoldDB" id="A0A9W9J2C1"/>
<feature type="active site" evidence="5 6">
    <location>
        <position position="383"/>
    </location>
</feature>
<name>A0A9W9J2C1_9EURO</name>
<dbReference type="InterPro" id="IPR022684">
    <property type="entry name" value="Calpain_cysteine_protease"/>
</dbReference>
<evidence type="ECO:0000256" key="5">
    <source>
        <dbReference type="PIRSR" id="PIRSR622684-1"/>
    </source>
</evidence>
<evidence type="ECO:0000256" key="1">
    <source>
        <dbReference type="ARBA" id="ARBA00007623"/>
    </source>
</evidence>
<feature type="region of interest" description="Disordered" evidence="8">
    <location>
        <begin position="739"/>
        <end position="765"/>
    </location>
</feature>
<keyword evidence="4 6" id="KW-0788">Thiol protease</keyword>
<reference evidence="10" key="1">
    <citation type="submission" date="2022-11" db="EMBL/GenBank/DDBJ databases">
        <authorList>
            <person name="Petersen C."/>
        </authorList>
    </citation>
    <scope>NUCLEOTIDE SEQUENCE</scope>
    <source>
        <strain evidence="10">IBT 16849</strain>
    </source>
</reference>
<dbReference type="FunFam" id="3.90.70.10:FF:000072">
    <property type="entry name" value="Cysteine proteinase"/>
    <property type="match status" value="1"/>
</dbReference>
<feature type="domain" description="Calpain catalytic" evidence="9">
    <location>
        <begin position="141"/>
        <end position="439"/>
    </location>
</feature>
<dbReference type="InterPro" id="IPR001300">
    <property type="entry name" value="Peptidase_C2_calpain_cat"/>
</dbReference>
<feature type="compositionally biased region" description="Basic and acidic residues" evidence="8">
    <location>
        <begin position="620"/>
        <end position="633"/>
    </location>
</feature>
<gene>
    <name evidence="10" type="ORF">N7472_008358</name>
</gene>
<dbReference type="GO" id="GO:0004198">
    <property type="term" value="F:calcium-dependent cysteine-type endopeptidase activity"/>
    <property type="evidence" value="ECO:0007669"/>
    <property type="project" value="InterPro"/>
</dbReference>
<accession>A0A9W9J2C1</accession>
<evidence type="ECO:0000256" key="8">
    <source>
        <dbReference type="SAM" id="MobiDB-lite"/>
    </source>
</evidence>
<evidence type="ECO:0000256" key="6">
    <source>
        <dbReference type="PROSITE-ProRule" id="PRU00239"/>
    </source>
</evidence>
<comment type="similarity">
    <text evidence="1">Belongs to the peptidase C2 family.</text>
</comment>
<evidence type="ECO:0000256" key="4">
    <source>
        <dbReference type="ARBA" id="ARBA00022807"/>
    </source>
</evidence>
<organism evidence="10 11">
    <name type="scientific">Penicillium cf. griseofulvum</name>
    <dbReference type="NCBI Taxonomy" id="2972120"/>
    <lineage>
        <taxon>Eukaryota</taxon>
        <taxon>Fungi</taxon>
        <taxon>Dikarya</taxon>
        <taxon>Ascomycota</taxon>
        <taxon>Pezizomycotina</taxon>
        <taxon>Eurotiomycetes</taxon>
        <taxon>Eurotiomycetidae</taxon>
        <taxon>Eurotiales</taxon>
        <taxon>Aspergillaceae</taxon>
        <taxon>Penicillium</taxon>
    </lineage>
</organism>
<keyword evidence="7" id="KW-0175">Coiled coil</keyword>
<evidence type="ECO:0000259" key="9">
    <source>
        <dbReference type="PROSITE" id="PS50203"/>
    </source>
</evidence>
<feature type="region of interest" description="Disordered" evidence="8">
    <location>
        <begin position="620"/>
        <end position="715"/>
    </location>
</feature>
<dbReference type="PANTHER" id="PTHR10183:SF379">
    <property type="entry name" value="CALPAIN-5"/>
    <property type="match status" value="1"/>
</dbReference>
<dbReference type="CDD" id="cd00044">
    <property type="entry name" value="CysPc"/>
    <property type="match status" value="1"/>
</dbReference>
<keyword evidence="2 6" id="KW-0645">Protease</keyword>